<protein>
    <submittedName>
        <fullName evidence="2">Uncharacterized protein</fullName>
    </submittedName>
</protein>
<gene>
    <name evidence="2" type="ORF">SAMN04244572_04549</name>
    <name evidence="1" type="ORF">SAMN04244579_04355</name>
</gene>
<evidence type="ECO:0000313" key="2">
    <source>
        <dbReference type="EMBL" id="SEJ57827.1"/>
    </source>
</evidence>
<dbReference type="OrthoDB" id="9987697at2"/>
<dbReference type="Proteomes" id="UP000199005">
    <property type="component" value="Unassembled WGS sequence"/>
</dbReference>
<evidence type="ECO:0000313" key="4">
    <source>
        <dbReference type="Proteomes" id="UP000199250"/>
    </source>
</evidence>
<dbReference type="EMBL" id="FNYQ01000145">
    <property type="protein sequence ID" value="SEJ57827.1"/>
    <property type="molecule type" value="Genomic_DNA"/>
</dbReference>
<accession>A0A1H7A1Q4</accession>
<dbReference type="EMBL" id="FNYO01000104">
    <property type="protein sequence ID" value="SEJ43715.1"/>
    <property type="molecule type" value="Genomic_DNA"/>
</dbReference>
<organism evidence="2 4">
    <name type="scientific">Azotobacter beijerinckii</name>
    <dbReference type="NCBI Taxonomy" id="170623"/>
    <lineage>
        <taxon>Bacteria</taxon>
        <taxon>Pseudomonadati</taxon>
        <taxon>Pseudomonadota</taxon>
        <taxon>Gammaproteobacteria</taxon>
        <taxon>Pseudomonadales</taxon>
        <taxon>Pseudomonadaceae</taxon>
        <taxon>Azotobacter</taxon>
    </lineage>
</organism>
<dbReference type="Proteomes" id="UP000199250">
    <property type="component" value="Unassembled WGS sequence"/>
</dbReference>
<sequence length="72" mass="7570">MTIVTFKPKGGGKGGEPPHIDVESHILLLAVLSDLVGIRDGEPDPLRADQLRVVTSALGSVIERFEPPKGAA</sequence>
<dbReference type="AlphaFoldDB" id="A0A1H7A1Q4"/>
<reference evidence="3 4" key="1">
    <citation type="submission" date="2016-10" db="EMBL/GenBank/DDBJ databases">
        <authorList>
            <person name="de Groot N.N."/>
        </authorList>
    </citation>
    <scope>NUCLEOTIDE SEQUENCE [LARGE SCALE GENOMIC DNA]</scope>
    <source>
        <strain evidence="1 3">DSM 1041</strain>
        <strain evidence="2 4">DSM 373</strain>
    </source>
</reference>
<evidence type="ECO:0000313" key="3">
    <source>
        <dbReference type="Proteomes" id="UP000199005"/>
    </source>
</evidence>
<evidence type="ECO:0000313" key="1">
    <source>
        <dbReference type="EMBL" id="SEJ43715.1"/>
    </source>
</evidence>
<name>A0A1H7A1Q4_9GAMM</name>
<proteinExistence type="predicted"/>
<dbReference type="STRING" id="170623.SAMN04244579_04355"/>
<dbReference type="RefSeq" id="WP_090735881.1">
    <property type="nucleotide sequence ID" value="NZ_FNYO01000104.1"/>
</dbReference>